<comment type="cofactor">
    <cofactor evidence="1 12">
        <name>pyridoxal 5'-phosphate</name>
        <dbReference type="ChEBI" id="CHEBI:597326"/>
    </cofactor>
</comment>
<dbReference type="InterPro" id="IPR003739">
    <property type="entry name" value="Lys_aminomutase/Glu_NH3_mut"/>
</dbReference>
<evidence type="ECO:0000256" key="2">
    <source>
        <dbReference type="ARBA" id="ARBA00001966"/>
    </source>
</evidence>
<dbReference type="NCBIfam" id="TIGR00238">
    <property type="entry name" value="KamA family radical SAM protein"/>
    <property type="match status" value="1"/>
</dbReference>
<comment type="similarity">
    <text evidence="3">Belongs to the radical SAM superfamily. KamA family.</text>
</comment>
<feature type="modified residue" description="N6-(pyridoxal phosphate)lysine" evidence="12">
    <location>
        <position position="336"/>
    </location>
</feature>
<dbReference type="EMBL" id="PDEP01000008">
    <property type="protein sequence ID" value="PEN06470.1"/>
    <property type="molecule type" value="Genomic_DNA"/>
</dbReference>
<comment type="cofactor">
    <cofactor evidence="2">
        <name>[4Fe-4S] cluster</name>
        <dbReference type="ChEBI" id="CHEBI:49883"/>
    </cofactor>
</comment>
<name>A0A2H3NKD3_9BACT</name>
<dbReference type="PANTHER" id="PTHR30538:SF1">
    <property type="entry name" value="L-LYSINE 2,3-AMINOMUTASE"/>
    <property type="match status" value="1"/>
</dbReference>
<dbReference type="Pfam" id="PF04055">
    <property type="entry name" value="Radical_SAM"/>
    <property type="match status" value="1"/>
</dbReference>
<evidence type="ECO:0000313" key="15">
    <source>
        <dbReference type="Proteomes" id="UP000221024"/>
    </source>
</evidence>
<evidence type="ECO:0000256" key="7">
    <source>
        <dbReference type="ARBA" id="ARBA00022898"/>
    </source>
</evidence>
<dbReference type="SFLD" id="SFLDG01070">
    <property type="entry name" value="PLP-dependent"/>
    <property type="match status" value="1"/>
</dbReference>
<sequence length="400" mass="45461">MTCSPSRPHIAADRSEEWTDWRWQMRHRIHTLNDLTDWIRPTEAERQGVAETEPVFRWNITPYYAALMDPDDPACPVRQQVVPHINEMQDDLVNELDPLQEVAHSPVKNLVHNYPDRVAFCVTAECAVYCRFCLRKRMVGDADFFLRTGELQKAIDYIADTPAIRDVLLTGGDPLTFNNAHLEWLLTRLTAIDHVEIVRFGTRMPVKLPYRITDELCDLLAQYTPLWINTHFNHPNELTADADEAIDRLLRAGIPVGNQTVLMRGINDDVETMKALCEGLVAMRVRPYYLYQAQVIGGTGHLRTPVETGMHLMKALRGQTTGFAIPTYVLDTPYGKVPLNRSWVRGRARDYVVMETYNGTVWAEPNPLPASYAHSDMLPRIPYPEAAETVASTAQRPAAV</sequence>
<evidence type="ECO:0000313" key="14">
    <source>
        <dbReference type="EMBL" id="PEN06470.1"/>
    </source>
</evidence>
<dbReference type="GO" id="GO:0051539">
    <property type="term" value="F:4 iron, 4 sulfur cluster binding"/>
    <property type="evidence" value="ECO:0007669"/>
    <property type="project" value="UniProtKB-KW"/>
</dbReference>
<protein>
    <submittedName>
        <fullName evidence="14">Arginine 2,3-aminomutase</fullName>
    </submittedName>
</protein>
<dbReference type="OrthoDB" id="9768064at2"/>
<dbReference type="CDD" id="cd01335">
    <property type="entry name" value="Radical_SAM"/>
    <property type="match status" value="1"/>
</dbReference>
<gene>
    <name evidence="14" type="ORF">CRI93_09310</name>
</gene>
<comment type="caution">
    <text evidence="14">The sequence shown here is derived from an EMBL/GenBank/DDBJ whole genome shotgun (WGS) entry which is preliminary data.</text>
</comment>
<dbReference type="InterPro" id="IPR025895">
    <property type="entry name" value="LAM_C_dom"/>
</dbReference>
<feature type="binding site" evidence="11">
    <location>
        <position position="133"/>
    </location>
    <ligand>
        <name>[4Fe-4S] cluster</name>
        <dbReference type="ChEBI" id="CHEBI:49883"/>
        <note>4Fe-4S-S-AdoMet</note>
    </ligand>
</feature>
<keyword evidence="4 11" id="KW-0004">4Fe-4S</keyword>
<keyword evidence="10" id="KW-0413">Isomerase</keyword>
<accession>A0A2H3NKD3</accession>
<keyword evidence="6 11" id="KW-0479">Metal-binding</keyword>
<keyword evidence="7 12" id="KW-0663">Pyridoxal phosphate</keyword>
<evidence type="ECO:0000256" key="11">
    <source>
        <dbReference type="PIRSR" id="PIRSR004911-1"/>
    </source>
</evidence>
<dbReference type="GO" id="GO:0016853">
    <property type="term" value="F:isomerase activity"/>
    <property type="evidence" value="ECO:0007669"/>
    <property type="project" value="UniProtKB-KW"/>
</dbReference>
<dbReference type="InterPro" id="IPR058240">
    <property type="entry name" value="rSAM_sf"/>
</dbReference>
<evidence type="ECO:0000256" key="5">
    <source>
        <dbReference type="ARBA" id="ARBA00022691"/>
    </source>
</evidence>
<dbReference type="RefSeq" id="WP_098062364.1">
    <property type="nucleotide sequence ID" value="NZ_PDEP01000008.1"/>
</dbReference>
<dbReference type="PANTHER" id="PTHR30538">
    <property type="entry name" value="LYSINE 2,3-AMINOMUTASE-RELATED"/>
    <property type="match status" value="1"/>
</dbReference>
<proteinExistence type="inferred from homology"/>
<evidence type="ECO:0000256" key="6">
    <source>
        <dbReference type="ARBA" id="ARBA00022723"/>
    </source>
</evidence>
<feature type="binding site" evidence="11">
    <location>
        <position position="126"/>
    </location>
    <ligand>
        <name>[4Fe-4S] cluster</name>
        <dbReference type="ChEBI" id="CHEBI:49883"/>
        <note>4Fe-4S-S-AdoMet</note>
    </ligand>
</feature>
<dbReference type="GO" id="GO:0046872">
    <property type="term" value="F:metal ion binding"/>
    <property type="evidence" value="ECO:0007669"/>
    <property type="project" value="UniProtKB-KW"/>
</dbReference>
<dbReference type="Pfam" id="PF12544">
    <property type="entry name" value="LAM_C"/>
    <property type="match status" value="1"/>
</dbReference>
<evidence type="ECO:0000256" key="8">
    <source>
        <dbReference type="ARBA" id="ARBA00023004"/>
    </source>
</evidence>
<feature type="domain" description="Radical SAM core" evidence="13">
    <location>
        <begin position="112"/>
        <end position="324"/>
    </location>
</feature>
<dbReference type="Gene3D" id="3.20.20.70">
    <property type="entry name" value="Aldolase class I"/>
    <property type="match status" value="1"/>
</dbReference>
<keyword evidence="8" id="KW-0408">Iron</keyword>
<keyword evidence="15" id="KW-1185">Reference proteome</keyword>
<dbReference type="InterPro" id="IPR013785">
    <property type="entry name" value="Aldolase_TIM"/>
</dbReference>
<evidence type="ECO:0000256" key="1">
    <source>
        <dbReference type="ARBA" id="ARBA00001933"/>
    </source>
</evidence>
<dbReference type="SFLD" id="SFLDS00029">
    <property type="entry name" value="Radical_SAM"/>
    <property type="match status" value="1"/>
</dbReference>
<dbReference type="PROSITE" id="PS51918">
    <property type="entry name" value="RADICAL_SAM"/>
    <property type="match status" value="1"/>
</dbReference>
<keyword evidence="9 11" id="KW-0411">Iron-sulfur</keyword>
<evidence type="ECO:0000256" key="3">
    <source>
        <dbReference type="ARBA" id="ARBA00008703"/>
    </source>
</evidence>
<dbReference type="Proteomes" id="UP000221024">
    <property type="component" value="Unassembled WGS sequence"/>
</dbReference>
<dbReference type="Gene3D" id="6.10.140.1170">
    <property type="match status" value="1"/>
</dbReference>
<dbReference type="SUPFAM" id="SSF102114">
    <property type="entry name" value="Radical SAM enzymes"/>
    <property type="match status" value="1"/>
</dbReference>
<dbReference type="InterPro" id="IPR007197">
    <property type="entry name" value="rSAM"/>
</dbReference>
<dbReference type="AlphaFoldDB" id="A0A2H3NKD3"/>
<reference evidence="14 15" key="1">
    <citation type="submission" date="2017-10" db="EMBL/GenBank/DDBJ databases">
        <title>Draft genome of Longimonas halophila.</title>
        <authorList>
            <person name="Goh K.M."/>
            <person name="Shamsir M.S."/>
            <person name="Lim S.W."/>
        </authorList>
    </citation>
    <scope>NUCLEOTIDE SEQUENCE [LARGE SCALE GENOMIC DNA]</scope>
    <source>
        <strain evidence="14 15">KCTC 42399</strain>
    </source>
</reference>
<evidence type="ECO:0000259" key="13">
    <source>
        <dbReference type="PROSITE" id="PS51918"/>
    </source>
</evidence>
<evidence type="ECO:0000256" key="12">
    <source>
        <dbReference type="PIRSR" id="PIRSR603739-50"/>
    </source>
</evidence>
<dbReference type="PIRSF" id="PIRSF004911">
    <property type="entry name" value="DUF160"/>
    <property type="match status" value="1"/>
</dbReference>
<evidence type="ECO:0000256" key="10">
    <source>
        <dbReference type="ARBA" id="ARBA00023235"/>
    </source>
</evidence>
<organism evidence="14 15">
    <name type="scientific">Longimonas halophila</name>
    <dbReference type="NCBI Taxonomy" id="1469170"/>
    <lineage>
        <taxon>Bacteria</taxon>
        <taxon>Pseudomonadati</taxon>
        <taxon>Rhodothermota</taxon>
        <taxon>Rhodothermia</taxon>
        <taxon>Rhodothermales</taxon>
        <taxon>Salisaetaceae</taxon>
        <taxon>Longimonas</taxon>
    </lineage>
</organism>
<evidence type="ECO:0000256" key="9">
    <source>
        <dbReference type="ARBA" id="ARBA00023014"/>
    </source>
</evidence>
<evidence type="ECO:0000256" key="4">
    <source>
        <dbReference type="ARBA" id="ARBA00022485"/>
    </source>
</evidence>
<feature type="binding site" evidence="11">
    <location>
        <position position="130"/>
    </location>
    <ligand>
        <name>[4Fe-4S] cluster</name>
        <dbReference type="ChEBI" id="CHEBI:49883"/>
        <note>4Fe-4S-S-AdoMet</note>
    </ligand>
</feature>
<keyword evidence="5" id="KW-0949">S-adenosyl-L-methionine</keyword>